<dbReference type="GO" id="GO:0005524">
    <property type="term" value="F:ATP binding"/>
    <property type="evidence" value="ECO:0007669"/>
    <property type="project" value="InterPro"/>
</dbReference>
<keyword evidence="2" id="KW-0813">Transport</keyword>
<sequence>MLEIKDLSTNFNTYEGKVEAIKGVSLKIEKGEIFGLVGETGSGKSVTCYSVLKLL</sequence>
<feature type="domain" description="ABC transporter" evidence="5">
    <location>
        <begin position="22"/>
        <end position="53"/>
    </location>
</feature>
<dbReference type="GO" id="GO:0016020">
    <property type="term" value="C:membrane"/>
    <property type="evidence" value="ECO:0007669"/>
    <property type="project" value="UniProtKB-SubCell"/>
</dbReference>
<evidence type="ECO:0000313" key="6">
    <source>
        <dbReference type="EMBL" id="SVE04258.1"/>
    </source>
</evidence>
<comment type="subcellular location">
    <subcellularLocation>
        <location evidence="1">Membrane</location>
    </subcellularLocation>
</comment>
<feature type="non-terminal residue" evidence="6">
    <location>
        <position position="55"/>
    </location>
</feature>
<evidence type="ECO:0000259" key="5">
    <source>
        <dbReference type="Pfam" id="PF00005"/>
    </source>
</evidence>
<evidence type="ECO:0000256" key="4">
    <source>
        <dbReference type="ARBA" id="ARBA00023136"/>
    </source>
</evidence>
<dbReference type="EMBL" id="UINC01190212">
    <property type="protein sequence ID" value="SVE04258.1"/>
    <property type="molecule type" value="Genomic_DNA"/>
</dbReference>
<reference evidence="6" key="1">
    <citation type="submission" date="2018-05" db="EMBL/GenBank/DDBJ databases">
        <authorList>
            <person name="Lanie J.A."/>
            <person name="Ng W.-L."/>
            <person name="Kazmierczak K.M."/>
            <person name="Andrzejewski T.M."/>
            <person name="Davidsen T.M."/>
            <person name="Wayne K.J."/>
            <person name="Tettelin H."/>
            <person name="Glass J.I."/>
            <person name="Rusch D."/>
            <person name="Podicherti R."/>
            <person name="Tsui H.-C.T."/>
            <person name="Winkler M.E."/>
        </authorList>
    </citation>
    <scope>NUCLEOTIDE SEQUENCE</scope>
</reference>
<dbReference type="GO" id="GO:0016887">
    <property type="term" value="F:ATP hydrolysis activity"/>
    <property type="evidence" value="ECO:0007669"/>
    <property type="project" value="InterPro"/>
</dbReference>
<gene>
    <name evidence="6" type="ORF">METZ01_LOCUS457112</name>
</gene>
<protein>
    <recommendedName>
        <fullName evidence="5">ABC transporter domain-containing protein</fullName>
    </recommendedName>
</protein>
<keyword evidence="3" id="KW-1003">Cell membrane</keyword>
<evidence type="ECO:0000256" key="3">
    <source>
        <dbReference type="ARBA" id="ARBA00022475"/>
    </source>
</evidence>
<keyword evidence="4" id="KW-0472">Membrane</keyword>
<proteinExistence type="predicted"/>
<dbReference type="Pfam" id="PF00005">
    <property type="entry name" value="ABC_tran"/>
    <property type="match status" value="1"/>
</dbReference>
<dbReference type="Gene3D" id="3.40.50.300">
    <property type="entry name" value="P-loop containing nucleotide triphosphate hydrolases"/>
    <property type="match status" value="1"/>
</dbReference>
<dbReference type="InterPro" id="IPR027417">
    <property type="entry name" value="P-loop_NTPase"/>
</dbReference>
<dbReference type="PANTHER" id="PTHR43297:SF2">
    <property type="entry name" value="DIPEPTIDE TRANSPORT ATP-BINDING PROTEIN DPPD"/>
    <property type="match status" value="1"/>
</dbReference>
<dbReference type="InterPro" id="IPR003439">
    <property type="entry name" value="ABC_transporter-like_ATP-bd"/>
</dbReference>
<dbReference type="PANTHER" id="PTHR43297">
    <property type="entry name" value="OLIGOPEPTIDE TRANSPORT ATP-BINDING PROTEIN APPD"/>
    <property type="match status" value="1"/>
</dbReference>
<accession>A0A383AAZ4</accession>
<organism evidence="6">
    <name type="scientific">marine metagenome</name>
    <dbReference type="NCBI Taxonomy" id="408172"/>
    <lineage>
        <taxon>unclassified sequences</taxon>
        <taxon>metagenomes</taxon>
        <taxon>ecological metagenomes</taxon>
    </lineage>
</organism>
<evidence type="ECO:0000256" key="2">
    <source>
        <dbReference type="ARBA" id="ARBA00022448"/>
    </source>
</evidence>
<name>A0A383AAZ4_9ZZZZ</name>
<dbReference type="SUPFAM" id="SSF52540">
    <property type="entry name" value="P-loop containing nucleoside triphosphate hydrolases"/>
    <property type="match status" value="1"/>
</dbReference>
<dbReference type="AlphaFoldDB" id="A0A383AAZ4"/>
<dbReference type="InterPro" id="IPR050388">
    <property type="entry name" value="ABC_Ni/Peptide_Import"/>
</dbReference>
<evidence type="ECO:0000256" key="1">
    <source>
        <dbReference type="ARBA" id="ARBA00004370"/>
    </source>
</evidence>